<dbReference type="SUPFAM" id="SSF52540">
    <property type="entry name" value="P-loop containing nucleoside triphosphate hydrolases"/>
    <property type="match status" value="2"/>
</dbReference>
<proteinExistence type="inferred from homology"/>
<dbReference type="EMBL" id="CAXLJM020000046">
    <property type="protein sequence ID" value="CAL8110975.1"/>
    <property type="molecule type" value="Genomic_DNA"/>
</dbReference>
<feature type="domain" description="Dynein heavy chain AAA 5 extension" evidence="10">
    <location>
        <begin position="8"/>
        <end position="77"/>
    </location>
</feature>
<dbReference type="Gene3D" id="3.40.50.300">
    <property type="entry name" value="P-loop containing nucleotide triphosphate hydrolases"/>
    <property type="match status" value="2"/>
</dbReference>
<gene>
    <name evidence="12" type="ORF">ODALV1_LOCUS14610</name>
</gene>
<dbReference type="Pfam" id="PF03028">
    <property type="entry name" value="Dynein_heavy"/>
    <property type="match status" value="1"/>
</dbReference>
<dbReference type="Pfam" id="PF17857">
    <property type="entry name" value="AAA_lid_1"/>
    <property type="match status" value="1"/>
</dbReference>
<dbReference type="InterPro" id="IPR035706">
    <property type="entry name" value="AAA_9"/>
</dbReference>
<feature type="domain" description="Dynein heavy chain ATP-binding dynein motor region" evidence="9">
    <location>
        <begin position="1154"/>
        <end position="1226"/>
    </location>
</feature>
<feature type="domain" description="Dynein heavy chain 3 AAA+ lid" evidence="11">
    <location>
        <begin position="294"/>
        <end position="381"/>
    </location>
</feature>
<dbReference type="Proteomes" id="UP001642540">
    <property type="component" value="Unassembled WGS sequence"/>
</dbReference>
<evidence type="ECO:0000259" key="6">
    <source>
        <dbReference type="Pfam" id="PF03028"/>
    </source>
</evidence>
<evidence type="ECO:0000256" key="5">
    <source>
        <dbReference type="SAM" id="Coils"/>
    </source>
</evidence>
<dbReference type="Gene3D" id="1.20.920.20">
    <property type="match status" value="1"/>
</dbReference>
<comment type="caution">
    <text evidence="12">The sequence shown here is derived from an EMBL/GenBank/DDBJ whole genome shotgun (WGS) entry which is preliminary data.</text>
</comment>
<dbReference type="Gene3D" id="1.10.472.130">
    <property type="match status" value="1"/>
</dbReference>
<evidence type="ECO:0000256" key="1">
    <source>
        <dbReference type="ARBA" id="ARBA00004430"/>
    </source>
</evidence>
<evidence type="ECO:0000313" key="13">
    <source>
        <dbReference type="Proteomes" id="UP001642540"/>
    </source>
</evidence>
<dbReference type="InterPro" id="IPR041466">
    <property type="entry name" value="Dynein_AAA5_ext"/>
</dbReference>
<evidence type="ECO:0000256" key="2">
    <source>
        <dbReference type="ARBA" id="ARBA00008887"/>
    </source>
</evidence>
<keyword evidence="5" id="KW-0175">Coiled coil</keyword>
<dbReference type="PANTHER" id="PTHR45703">
    <property type="entry name" value="DYNEIN HEAVY CHAIN"/>
    <property type="match status" value="1"/>
</dbReference>
<dbReference type="InterPro" id="IPR024743">
    <property type="entry name" value="Dynein_HC_stalk"/>
</dbReference>
<feature type="domain" description="Dynein heavy chain region D6 P-loop" evidence="6">
    <location>
        <begin position="1393"/>
        <end position="1518"/>
    </location>
</feature>
<keyword evidence="3" id="KW-0969">Cilium</keyword>
<evidence type="ECO:0000256" key="4">
    <source>
        <dbReference type="ARBA" id="ARBA00023273"/>
    </source>
</evidence>
<dbReference type="InterPro" id="IPR026983">
    <property type="entry name" value="DHC"/>
</dbReference>
<organism evidence="12 13">
    <name type="scientific">Orchesella dallaii</name>
    <dbReference type="NCBI Taxonomy" id="48710"/>
    <lineage>
        <taxon>Eukaryota</taxon>
        <taxon>Metazoa</taxon>
        <taxon>Ecdysozoa</taxon>
        <taxon>Arthropoda</taxon>
        <taxon>Hexapoda</taxon>
        <taxon>Collembola</taxon>
        <taxon>Entomobryomorpha</taxon>
        <taxon>Entomobryoidea</taxon>
        <taxon>Orchesellidae</taxon>
        <taxon>Orchesellinae</taxon>
        <taxon>Orchesella</taxon>
    </lineage>
</organism>
<dbReference type="InterPro" id="IPR027417">
    <property type="entry name" value="P-loop_NTPase"/>
</dbReference>
<dbReference type="Gene3D" id="1.20.920.30">
    <property type="match status" value="1"/>
</dbReference>
<evidence type="ECO:0000259" key="8">
    <source>
        <dbReference type="Pfam" id="PF12780"/>
    </source>
</evidence>
<dbReference type="PANTHER" id="PTHR45703:SF36">
    <property type="entry name" value="DYNEIN HEAVY CHAIN, CYTOPLASMIC"/>
    <property type="match status" value="1"/>
</dbReference>
<dbReference type="Pfam" id="PF12777">
    <property type="entry name" value="MT"/>
    <property type="match status" value="1"/>
</dbReference>
<dbReference type="Pfam" id="PF12781">
    <property type="entry name" value="AAA_9"/>
    <property type="match status" value="1"/>
</dbReference>
<name>A0ABP1QS48_9HEXA</name>
<dbReference type="InterPro" id="IPR041589">
    <property type="entry name" value="DNAH3_AAA_lid_1"/>
</dbReference>
<dbReference type="Pfam" id="PF12780">
    <property type="entry name" value="AAA_8"/>
    <property type="match status" value="1"/>
</dbReference>
<keyword evidence="13" id="KW-1185">Reference proteome</keyword>
<evidence type="ECO:0000313" key="12">
    <source>
        <dbReference type="EMBL" id="CAL8110975.1"/>
    </source>
</evidence>
<accession>A0ABP1QS48</accession>
<dbReference type="Pfam" id="PF17852">
    <property type="entry name" value="Dynein_AAA_lid"/>
    <property type="match status" value="1"/>
</dbReference>
<feature type="coiled-coil region" evidence="5">
    <location>
        <begin position="939"/>
        <end position="1008"/>
    </location>
</feature>
<evidence type="ECO:0000256" key="3">
    <source>
        <dbReference type="ARBA" id="ARBA00023069"/>
    </source>
</evidence>
<reference evidence="12 13" key="1">
    <citation type="submission" date="2024-08" db="EMBL/GenBank/DDBJ databases">
        <authorList>
            <person name="Cucini C."/>
            <person name="Frati F."/>
        </authorList>
    </citation>
    <scope>NUCLEOTIDE SEQUENCE [LARGE SCALE GENOMIC DNA]</scope>
</reference>
<dbReference type="InterPro" id="IPR024317">
    <property type="entry name" value="Dynein_heavy_chain_D4_dom"/>
</dbReference>
<feature type="domain" description="Dynein heavy chain AAA module D4" evidence="8">
    <location>
        <begin position="437"/>
        <end position="696"/>
    </location>
</feature>
<keyword evidence="4" id="KW-0966">Cell projection</keyword>
<evidence type="ECO:0000259" key="10">
    <source>
        <dbReference type="Pfam" id="PF17852"/>
    </source>
</evidence>
<evidence type="ECO:0000259" key="11">
    <source>
        <dbReference type="Pfam" id="PF17857"/>
    </source>
</evidence>
<sequence>MSLETLVEKNEDKFFLLLKQIVAFCITWSVFGIVNAESRLKASAFLKDLDPQVFPTKRTVFDYFVDIQSQKWVKWEDLMEAHLANVPRVIVHTVDTFRIEYLMRQFNHNLYPVLLTGYSSAGKTKLIKSAFKPSQKFTNIFLHIQMTPLMKAKWVQSLIETRLELVSSFVMSPPRGKSLAVFIDDLHVSQNVSKYSQHNEFLRHFVENHLWYDQYVGNPIAVSNVSIIAAMKLNQTQPHNIGIPSRLLSKFAVLYLPKPDEFQLRRIFTAILNDKLNEFPPSVKLLADGITVVTLEVFKLISNQLLPIPTQPLHTFDLQDISRVYDGLLRSDKGIQDTKLCFLRHWFHECNRVFYDRLMDASSRQKFRSILAEQLLKHFEKTVESLFPPGSFSVFGNFMSTQKFYEEIRDEVAIKKLLETVDAKLYKTMRMSFRSTVLFRQAMFQVAKIARAISVSKGHSIVFGEDGQGRQTLTRLCATLYGYKILELPATTKDAYVNHSVALLSLLKEAYYICICENAGCCIILKDDNISRDTLELVSLVISTVDIPNLYTARELQEIQQKLLKSAPAGFKDDPISVYELFRQRVERNFHLILCMNPNAKDFRSYISTYGNILRDMTINWFDIWTRESFLEVAKHLLPSPSILNQDDPIYSGSIFHSFHSIASQISINVTENDFGKFSFVTPIHFIDFVEQYNRLTNDKGSSTNEKIKSFRLAIKEINGVQEKIDYLTEQASTCDSKAQLSREECEAYHKILEEQSSDTEEQAQLVKEKSGELGTEVKEYQELADVIKDEWTGALEAFEQSNSILQDLAEDDLIHIRSYYSPPPIVSKVLDSVMIMIDREPTWPEAKIQLGHPDFIRNIMEFDKARITQEKLSKIRKYIQNTEFTPEAVVKHSNGARILCTWIHAIEKYGRTYLTKIAPKRIKLEESESSIGEKRNALDLQTQKLQILRENLTEIQALYETKQQLKEDSEIAFENANAVLGRAASVLRLLEDDLLKWEEEIGELETKLENLPGDALLAAAYLTYLGSFSFEFRKELKERWLLEIRSRNETRTVLKLSSEWDLENFLGAQLQSLKAAKDLPLSQNEKFIEENIFLLVNSRRLVLAIDPYDIIPLIDNDSEAIVHKVQSDDASILDAYQNYLDSELGNISSQQVVFTSHSDGEYGPTIASRFTIVNFIITLDELRNHFTSKLSGKIHPELKVSRRELLQNLLDEKRQIEELKQNILRFFIRSMFKQQRFQFALLLCIKFLYANNELDLAQLELLAKVNSKVEERAEEDGNNEEEWLTLSSSQFQKLLILENLPKFQGLLQSMREHPNAWQVWLKYFEPENKIPDVWPVELNSYEKLILLSILRPDRLPSQIKSFTTEVLGKELADCINISLIDLQQIHSETCCITPVLFLLDEHGSPDPLNSISTLCSSLKPSPKFYSLTISKQNSHLAKKLFDEGVEEGHWIYFSNCHCALAFISELAMRMEELKLKLINETEKQKQIIHPSFRLWLSLKGRPATEFPLELLRHSIKIAVEQSQVRLRLTNWILA</sequence>
<comment type="subcellular location">
    <subcellularLocation>
        <location evidence="1">Cytoplasm</location>
        <location evidence="1">Cytoskeleton</location>
        <location evidence="1">Cilium axoneme</location>
    </subcellularLocation>
</comment>
<protein>
    <recommendedName>
        <fullName evidence="14">Dynein heavy chain 2, axonemal</fullName>
    </recommendedName>
</protein>
<comment type="similarity">
    <text evidence="2">Belongs to the dynein heavy chain family.</text>
</comment>
<evidence type="ECO:0000259" key="9">
    <source>
        <dbReference type="Pfam" id="PF12781"/>
    </source>
</evidence>
<evidence type="ECO:0008006" key="14">
    <source>
        <dbReference type="Google" id="ProtNLM"/>
    </source>
</evidence>
<dbReference type="Pfam" id="PF12775">
    <property type="entry name" value="AAA_7"/>
    <property type="match status" value="1"/>
</dbReference>
<dbReference type="InterPro" id="IPR004273">
    <property type="entry name" value="Dynein_heavy_D6_P-loop"/>
</dbReference>
<evidence type="ECO:0000259" key="7">
    <source>
        <dbReference type="Pfam" id="PF12777"/>
    </source>
</evidence>
<feature type="domain" description="Dynein heavy chain coiled coil stalk" evidence="7">
    <location>
        <begin position="775"/>
        <end position="1041"/>
    </location>
</feature>